<dbReference type="EMBL" id="MU001514">
    <property type="protein sequence ID" value="KAF2437852.1"/>
    <property type="molecule type" value="Genomic_DNA"/>
</dbReference>
<evidence type="ECO:0000313" key="2">
    <source>
        <dbReference type="Proteomes" id="UP000799764"/>
    </source>
</evidence>
<keyword evidence="2" id="KW-1185">Reference proteome</keyword>
<reference evidence="1" key="1">
    <citation type="journal article" date="2020" name="Stud. Mycol.">
        <title>101 Dothideomycetes genomes: a test case for predicting lifestyles and emergence of pathogens.</title>
        <authorList>
            <person name="Haridas S."/>
            <person name="Albert R."/>
            <person name="Binder M."/>
            <person name="Bloem J."/>
            <person name="Labutti K."/>
            <person name="Salamov A."/>
            <person name="Andreopoulos B."/>
            <person name="Baker S."/>
            <person name="Barry K."/>
            <person name="Bills G."/>
            <person name="Bluhm B."/>
            <person name="Cannon C."/>
            <person name="Castanera R."/>
            <person name="Culley D."/>
            <person name="Daum C."/>
            <person name="Ezra D."/>
            <person name="Gonzalez J."/>
            <person name="Henrissat B."/>
            <person name="Kuo A."/>
            <person name="Liang C."/>
            <person name="Lipzen A."/>
            <person name="Lutzoni F."/>
            <person name="Magnuson J."/>
            <person name="Mondo S."/>
            <person name="Nolan M."/>
            <person name="Ohm R."/>
            <person name="Pangilinan J."/>
            <person name="Park H.-J."/>
            <person name="Ramirez L."/>
            <person name="Alfaro M."/>
            <person name="Sun H."/>
            <person name="Tritt A."/>
            <person name="Yoshinaga Y."/>
            <person name="Zwiers L.-H."/>
            <person name="Turgeon B."/>
            <person name="Goodwin S."/>
            <person name="Spatafora J."/>
            <person name="Crous P."/>
            <person name="Grigoriev I."/>
        </authorList>
    </citation>
    <scope>NUCLEOTIDE SEQUENCE</scope>
    <source>
        <strain evidence="1">CBS 690.94</strain>
    </source>
</reference>
<proteinExistence type="predicted"/>
<name>A0A9P4P5U1_9PLEO</name>
<dbReference type="OrthoDB" id="5381672at2759"/>
<protein>
    <submittedName>
        <fullName evidence="1">Uncharacterized protein</fullName>
    </submittedName>
</protein>
<gene>
    <name evidence="1" type="ORF">P171DRAFT_174447</name>
</gene>
<dbReference type="AlphaFoldDB" id="A0A9P4P5U1"/>
<evidence type="ECO:0000313" key="1">
    <source>
        <dbReference type="EMBL" id="KAF2437852.1"/>
    </source>
</evidence>
<sequence length="430" mass="49254">MNLIGLEYDSKRWSFDRRTLDLRSLLESPFTSNDDINNWGVPYHLPHADYSTRTVRISDAGPIYAPLVNNFTSGVFPFPQFAPRMNSLITFEKINEDVFRENCRNETENVGFYARYYYIEPSSYGSSGWRNPDVDFKVCMTNDLRSSPWNTTRDRQDLIEELYYKTFDPIKAPYLTYWKITSTTSLGYFEVPSSQNGYVPGPLLDKDPFIDDKVQIANNRISNYDERHLLRRLENLTYSGNATMNRSGYHKSPLASVAIALFGPYSFIDTRMSNPSNFVVPDDPDRNLRFDAITSNCVYKAPLFDLLSSPKGCISQYDSGTASSVISQVSSLLYYFSSQQQENIVPVLSNALYMASKIWLPQRVAGLRSDDTQLRVYFNKGTPTKKPKISNTGIILVRCFSAYIYWGCCCWYVTLSERSHGQAGWAQRLC</sequence>
<dbReference type="Proteomes" id="UP000799764">
    <property type="component" value="Unassembled WGS sequence"/>
</dbReference>
<organism evidence="1 2">
    <name type="scientific">Karstenula rhodostoma CBS 690.94</name>
    <dbReference type="NCBI Taxonomy" id="1392251"/>
    <lineage>
        <taxon>Eukaryota</taxon>
        <taxon>Fungi</taxon>
        <taxon>Dikarya</taxon>
        <taxon>Ascomycota</taxon>
        <taxon>Pezizomycotina</taxon>
        <taxon>Dothideomycetes</taxon>
        <taxon>Pleosporomycetidae</taxon>
        <taxon>Pleosporales</taxon>
        <taxon>Massarineae</taxon>
        <taxon>Didymosphaeriaceae</taxon>
        <taxon>Karstenula</taxon>
    </lineage>
</organism>
<comment type="caution">
    <text evidence="1">The sequence shown here is derived from an EMBL/GenBank/DDBJ whole genome shotgun (WGS) entry which is preliminary data.</text>
</comment>
<accession>A0A9P4P5U1</accession>